<feature type="region of interest" description="Disordered" evidence="2">
    <location>
        <begin position="317"/>
        <end position="336"/>
    </location>
</feature>
<name>A0ABQ9DXF5_TEGGR</name>
<dbReference type="PROSITE" id="PS50096">
    <property type="entry name" value="IQ"/>
    <property type="match status" value="2"/>
</dbReference>
<accession>A0ABQ9DXF5</accession>
<evidence type="ECO:0000256" key="1">
    <source>
        <dbReference type="SAM" id="Coils"/>
    </source>
</evidence>
<evidence type="ECO:0000313" key="3">
    <source>
        <dbReference type="EMBL" id="KAJ8297697.1"/>
    </source>
</evidence>
<feature type="compositionally biased region" description="Basic and acidic residues" evidence="2">
    <location>
        <begin position="19"/>
        <end position="30"/>
    </location>
</feature>
<protein>
    <submittedName>
        <fullName evidence="3">Uncharacterized protein</fullName>
    </submittedName>
</protein>
<keyword evidence="4" id="KW-1185">Reference proteome</keyword>
<feature type="coiled-coil region" evidence="1">
    <location>
        <begin position="619"/>
        <end position="651"/>
    </location>
</feature>
<feature type="compositionally biased region" description="Acidic residues" evidence="2">
    <location>
        <begin position="228"/>
        <end position="246"/>
    </location>
</feature>
<dbReference type="InterPro" id="IPR027417">
    <property type="entry name" value="P-loop_NTPase"/>
</dbReference>
<feature type="compositionally biased region" description="Polar residues" evidence="2">
    <location>
        <begin position="92"/>
        <end position="101"/>
    </location>
</feature>
<dbReference type="Proteomes" id="UP001217089">
    <property type="component" value="Unassembled WGS sequence"/>
</dbReference>
<keyword evidence="1" id="KW-0175">Coiled coil</keyword>
<dbReference type="Pfam" id="PF00612">
    <property type="entry name" value="IQ"/>
    <property type="match status" value="2"/>
</dbReference>
<dbReference type="PANTHER" id="PTHR35978:SF1">
    <property type="entry name" value="IQ DOMAIN-CONTAINING PROTEIN M"/>
    <property type="match status" value="1"/>
</dbReference>
<dbReference type="SMART" id="SM00015">
    <property type="entry name" value="IQ"/>
    <property type="match status" value="2"/>
</dbReference>
<feature type="region of interest" description="Disordered" evidence="2">
    <location>
        <begin position="219"/>
        <end position="250"/>
    </location>
</feature>
<evidence type="ECO:0000313" key="4">
    <source>
        <dbReference type="Proteomes" id="UP001217089"/>
    </source>
</evidence>
<dbReference type="EMBL" id="JARBDR010000923">
    <property type="protein sequence ID" value="KAJ8297697.1"/>
    <property type="molecule type" value="Genomic_DNA"/>
</dbReference>
<feature type="compositionally biased region" description="Basic and acidic residues" evidence="2">
    <location>
        <begin position="103"/>
        <end position="113"/>
    </location>
</feature>
<reference evidence="3 4" key="1">
    <citation type="submission" date="2022-12" db="EMBL/GenBank/DDBJ databases">
        <title>Chromosome-level genome of Tegillarca granosa.</title>
        <authorList>
            <person name="Kim J."/>
        </authorList>
    </citation>
    <scope>NUCLEOTIDE SEQUENCE [LARGE SCALE GENOMIC DNA]</scope>
    <source>
        <strain evidence="3">Teg-2019</strain>
        <tissue evidence="3">Adductor muscle</tissue>
    </source>
</reference>
<dbReference type="SUPFAM" id="SSF52540">
    <property type="entry name" value="P-loop containing nucleoside triphosphate hydrolases"/>
    <property type="match status" value="1"/>
</dbReference>
<feature type="region of interest" description="Disordered" evidence="2">
    <location>
        <begin position="432"/>
        <end position="530"/>
    </location>
</feature>
<dbReference type="CDD" id="cd23767">
    <property type="entry name" value="IQCD"/>
    <property type="match status" value="2"/>
</dbReference>
<comment type="caution">
    <text evidence="3">The sequence shown here is derived from an EMBL/GenBank/DDBJ whole genome shotgun (WGS) entry which is preliminary data.</text>
</comment>
<proteinExistence type="predicted"/>
<dbReference type="Gene3D" id="1.20.5.190">
    <property type="match status" value="1"/>
</dbReference>
<evidence type="ECO:0000256" key="2">
    <source>
        <dbReference type="SAM" id="MobiDB-lite"/>
    </source>
</evidence>
<feature type="compositionally biased region" description="Basic and acidic residues" evidence="2">
    <location>
        <begin position="74"/>
        <end position="88"/>
    </location>
</feature>
<feature type="compositionally biased region" description="Basic and acidic residues" evidence="2">
    <location>
        <begin position="853"/>
        <end position="870"/>
    </location>
</feature>
<feature type="region of interest" description="Disordered" evidence="2">
    <location>
        <begin position="142"/>
        <end position="162"/>
    </location>
</feature>
<dbReference type="InterPro" id="IPR000048">
    <property type="entry name" value="IQ_motif_EF-hand-BS"/>
</dbReference>
<gene>
    <name evidence="3" type="ORF">KUTeg_024228</name>
</gene>
<feature type="region of interest" description="Disordered" evidence="2">
    <location>
        <begin position="14"/>
        <end position="118"/>
    </location>
</feature>
<dbReference type="PANTHER" id="PTHR35978">
    <property type="entry name" value="IQ DOMAIN-CONTAINING PROTEIN M"/>
    <property type="match status" value="1"/>
</dbReference>
<feature type="compositionally biased region" description="Low complexity" evidence="2">
    <location>
        <begin position="42"/>
        <end position="52"/>
    </location>
</feature>
<feature type="region of interest" description="Disordered" evidence="2">
    <location>
        <begin position="853"/>
        <end position="898"/>
    </location>
</feature>
<feature type="compositionally biased region" description="Basic and acidic residues" evidence="2">
    <location>
        <begin position="880"/>
        <end position="898"/>
    </location>
</feature>
<feature type="compositionally biased region" description="Polar residues" evidence="2">
    <location>
        <begin position="465"/>
        <end position="519"/>
    </location>
</feature>
<organism evidence="3 4">
    <name type="scientific">Tegillarca granosa</name>
    <name type="common">Malaysian cockle</name>
    <name type="synonym">Anadara granosa</name>
    <dbReference type="NCBI Taxonomy" id="220873"/>
    <lineage>
        <taxon>Eukaryota</taxon>
        <taxon>Metazoa</taxon>
        <taxon>Spiralia</taxon>
        <taxon>Lophotrochozoa</taxon>
        <taxon>Mollusca</taxon>
        <taxon>Bivalvia</taxon>
        <taxon>Autobranchia</taxon>
        <taxon>Pteriomorphia</taxon>
        <taxon>Arcoida</taxon>
        <taxon>Arcoidea</taxon>
        <taxon>Arcidae</taxon>
        <taxon>Tegillarca</taxon>
    </lineage>
</organism>
<sequence length="898" mass="102131">MTFVYFDFTDSRAQSRLTRRSDRTESRVEELPVDDLLEKGLSPSQQPAASPAGPFDISPSPRTVTDHLSCNIPDNDHKLSTDSDKADIADTETAQSTVNTEDQGEKSEEKVTEEQNVSERNIEELEEELVSRTPRTIDVIQEEESEEGSVPDQALVNDNGQIPTTKVFPEGLRHPYQYHEDLDNGDVHIEVTAIPSTGRVPTPPTDRSVPLQELSKSDIWNFTPDVGNPEDSDTENEEVEIENEENTENKKRNPYLYHRGEHWTKAIVKPENYCFGCLPDSMSTKVGRSAGRMPGRSQSASAQVLRMSKKQNDYFSRAPPLRTPPSIPSPYHQSYGRSPRYGETYNSELERHARTVKSPRHFMEHVGDLRKEIRSAPTGSYFGSNDLLSSTLHVCKLDLPSRSNTELEFNTSSSTRDELPFTLTCENTFFSDKTMENDGQNSRPTSGKHVGFDIDSENVVKNGDNIVTNGDNVETSDVTNGDVNNTEVQSSEQSPGDETGNQGVSGETTTSHSTKQTSIAHIGRPIPQVSNIHDPEEEAMAAQIQREAKAAVDIQRIFRGYVARSNYKKLISTERYKMEDERKAALEQQRQHKAHVERTQAIYNRPAVSQEQKEWANTYKEIRDENAKVRERKMEELAEQLHNNHQQASSKISVIGPHVEIYQVYHPKQTGPTKKELEDAAIQIQKHMRGFVVRKKFEKLKRKAQWHGSTFRKMVKDYKGTLSRCQTRHGVEKPSTPFTFKDMNEYMDARRHLEQFFRECDLYPSASEIEEALDVVLHATRNMKRGLQKKDILECIFYIYVPRITGLTDTRHSTWLNPIIDGVEARKLLGSDIVEPAPLEVCAKLVIDSKRERRDKEKLEAEKLHKEQLAARKAKRKAKKSDPNTRDDMSDTSSNEDR</sequence>
<feature type="compositionally biased region" description="Polar residues" evidence="2">
    <location>
        <begin position="432"/>
        <end position="445"/>
    </location>
</feature>